<dbReference type="EMBL" id="JACRSY010000013">
    <property type="protein sequence ID" value="MBC8579796.1"/>
    <property type="molecule type" value="Genomic_DNA"/>
</dbReference>
<dbReference type="PANTHER" id="PTHR42678">
    <property type="entry name" value="AMIDASE"/>
    <property type="match status" value="1"/>
</dbReference>
<dbReference type="InterPro" id="IPR036928">
    <property type="entry name" value="AS_sf"/>
</dbReference>
<feature type="domain" description="Amidase" evidence="1">
    <location>
        <begin position="26"/>
        <end position="453"/>
    </location>
</feature>
<organism evidence="2 3">
    <name type="scientific">Zhenhengia yiwuensis</name>
    <dbReference type="NCBI Taxonomy" id="2763666"/>
    <lineage>
        <taxon>Bacteria</taxon>
        <taxon>Bacillati</taxon>
        <taxon>Bacillota</taxon>
        <taxon>Clostridia</taxon>
        <taxon>Lachnospirales</taxon>
        <taxon>Lachnospiraceae</taxon>
        <taxon>Zhenhengia</taxon>
    </lineage>
</organism>
<dbReference type="NCBIfam" id="NF005300">
    <property type="entry name" value="PRK06828.1"/>
    <property type="match status" value="1"/>
</dbReference>
<dbReference type="PANTHER" id="PTHR42678:SF34">
    <property type="entry name" value="OS04G0183300 PROTEIN"/>
    <property type="match status" value="1"/>
</dbReference>
<accession>A0A926EHN0</accession>
<dbReference type="Gene3D" id="3.90.1300.10">
    <property type="entry name" value="Amidase signature (AS) domain"/>
    <property type="match status" value="1"/>
</dbReference>
<protein>
    <submittedName>
        <fullName evidence="2">Amidase</fullName>
        <ecNumber evidence="2">3.5.1.4</ecNumber>
    </submittedName>
</protein>
<dbReference type="Proteomes" id="UP000655830">
    <property type="component" value="Unassembled WGS sequence"/>
</dbReference>
<dbReference type="AlphaFoldDB" id="A0A926EHN0"/>
<dbReference type="EC" id="3.5.1.4" evidence="2"/>
<name>A0A926EHN0_9FIRM</name>
<sequence length="474" mass="52752">MIEVEEMTIEQVRDLLDRGELTSKALVMFYLERIAKYDKGERGLNAILELNPEALQMADQLDEERKQCGSRSILHGIPILIKDNISTKDHMHTSGGSLALADLYVPFDAFIIKKLRASGAILLGKTNMGELMNFMSYTMPDGYSSRGGQVNNPYNRRLTPSGSSSGSAVAVASNLAMAAIGTETNGSLTMPARYNQLVTIKPTVGLVSRQGIMPISYYQDTPGPMARNVADATILLEAIVGRDEQDELTDRSMGRIPKSYREELGKDINGKRIGYNPKTFEELDSEEKRVMQEAMEILEKAGAHLIPTLLEEIGDYGFKPNLYEFKAGFNRYLKSVKGATKIETLQDLIAFNETHPDTCLKYGQDILYEAQATTGNLSDPYYMMLRQNSLQQVRTIGMDRHFAKDHLDAFMTMAISSLAPVSGYPSLALPAGWKREGEPMSLLLIGKAFTESILIRIGYQYEKRTQKRKAPILG</sequence>
<gene>
    <name evidence="2" type="ORF">H8718_09665</name>
</gene>
<evidence type="ECO:0000259" key="1">
    <source>
        <dbReference type="Pfam" id="PF01425"/>
    </source>
</evidence>
<dbReference type="InterPro" id="IPR023631">
    <property type="entry name" value="Amidase_dom"/>
</dbReference>
<proteinExistence type="predicted"/>
<keyword evidence="2" id="KW-0378">Hydrolase</keyword>
<comment type="caution">
    <text evidence="2">The sequence shown here is derived from an EMBL/GenBank/DDBJ whole genome shotgun (WGS) entry which is preliminary data.</text>
</comment>
<dbReference type="GO" id="GO:0004040">
    <property type="term" value="F:amidase activity"/>
    <property type="evidence" value="ECO:0007669"/>
    <property type="project" value="UniProtKB-EC"/>
</dbReference>
<dbReference type="SUPFAM" id="SSF75304">
    <property type="entry name" value="Amidase signature (AS) enzymes"/>
    <property type="match status" value="1"/>
</dbReference>
<dbReference type="RefSeq" id="WP_249332728.1">
    <property type="nucleotide sequence ID" value="NZ_JACRSY010000013.1"/>
</dbReference>
<evidence type="ECO:0000313" key="3">
    <source>
        <dbReference type="Proteomes" id="UP000655830"/>
    </source>
</evidence>
<reference evidence="2" key="1">
    <citation type="submission" date="2020-08" db="EMBL/GenBank/DDBJ databases">
        <title>Genome public.</title>
        <authorList>
            <person name="Liu C."/>
            <person name="Sun Q."/>
        </authorList>
    </citation>
    <scope>NUCLEOTIDE SEQUENCE</scope>
    <source>
        <strain evidence="2">NSJ-12</strain>
    </source>
</reference>
<evidence type="ECO:0000313" key="2">
    <source>
        <dbReference type="EMBL" id="MBC8579796.1"/>
    </source>
</evidence>
<dbReference type="Pfam" id="PF01425">
    <property type="entry name" value="Amidase"/>
    <property type="match status" value="1"/>
</dbReference>
<keyword evidence="3" id="KW-1185">Reference proteome</keyword>